<proteinExistence type="predicted"/>
<comment type="caution">
    <text evidence="1">The sequence shown here is derived from an EMBL/GenBank/DDBJ whole genome shotgun (WGS) entry which is preliminary data.</text>
</comment>
<gene>
    <name evidence="1" type="ORF">AVEN_1511_1</name>
</gene>
<reference evidence="1 2" key="1">
    <citation type="journal article" date="2019" name="Sci. Rep.">
        <title>Orb-weaving spider Araneus ventricosus genome elucidates the spidroin gene catalogue.</title>
        <authorList>
            <person name="Kono N."/>
            <person name="Nakamura H."/>
            <person name="Ohtoshi R."/>
            <person name="Moran D.A.P."/>
            <person name="Shinohara A."/>
            <person name="Yoshida Y."/>
            <person name="Fujiwara M."/>
            <person name="Mori M."/>
            <person name="Tomita M."/>
            <person name="Arakawa K."/>
        </authorList>
    </citation>
    <scope>NUCLEOTIDE SEQUENCE [LARGE SCALE GENOMIC DNA]</scope>
</reference>
<protein>
    <submittedName>
        <fullName evidence="1">Uncharacterized protein</fullName>
    </submittedName>
</protein>
<evidence type="ECO:0000313" key="2">
    <source>
        <dbReference type="Proteomes" id="UP000499080"/>
    </source>
</evidence>
<dbReference type="EMBL" id="BGPR01001355">
    <property type="protein sequence ID" value="GBM51929.1"/>
    <property type="molecule type" value="Genomic_DNA"/>
</dbReference>
<sequence length="85" mass="9118">MMGHLQVSACELFDGPSLIWALRAEGPLVYRCGLHCTKLYSSLGSDNTSIGLLTTGNTLHGLTSSTSNCIGRMHVHVYGDNIINP</sequence>
<dbReference type="Proteomes" id="UP000499080">
    <property type="component" value="Unassembled WGS sequence"/>
</dbReference>
<evidence type="ECO:0000313" key="1">
    <source>
        <dbReference type="EMBL" id="GBM51929.1"/>
    </source>
</evidence>
<accession>A0A4Y2GGT5</accession>
<keyword evidence="2" id="KW-1185">Reference proteome</keyword>
<organism evidence="1 2">
    <name type="scientific">Araneus ventricosus</name>
    <name type="common">Orbweaver spider</name>
    <name type="synonym">Epeira ventricosa</name>
    <dbReference type="NCBI Taxonomy" id="182803"/>
    <lineage>
        <taxon>Eukaryota</taxon>
        <taxon>Metazoa</taxon>
        <taxon>Ecdysozoa</taxon>
        <taxon>Arthropoda</taxon>
        <taxon>Chelicerata</taxon>
        <taxon>Arachnida</taxon>
        <taxon>Araneae</taxon>
        <taxon>Araneomorphae</taxon>
        <taxon>Entelegynae</taxon>
        <taxon>Araneoidea</taxon>
        <taxon>Araneidae</taxon>
        <taxon>Araneus</taxon>
    </lineage>
</organism>
<dbReference type="AlphaFoldDB" id="A0A4Y2GGT5"/>
<dbReference type="OrthoDB" id="6464257at2759"/>
<name>A0A4Y2GGT5_ARAVE</name>